<feature type="compositionally biased region" description="Low complexity" evidence="1">
    <location>
        <begin position="24"/>
        <end position="38"/>
    </location>
</feature>
<feature type="region of interest" description="Disordered" evidence="1">
    <location>
        <begin position="68"/>
        <end position="97"/>
    </location>
</feature>
<sequence length="97" mass="10091">MPPQPLPMPSVRINPDRAVKKRSNNLSPIIPPSFNISSDEGGSPAAAENGGADEADFNTPIRAEFQFLGRGGPPEEWATPPPATTTCGPETGAIPKG</sequence>
<keyword evidence="3" id="KW-1185">Reference proteome</keyword>
<evidence type="ECO:0000313" key="3">
    <source>
        <dbReference type="Proteomes" id="UP000663866"/>
    </source>
</evidence>
<feature type="compositionally biased region" description="Low complexity" evidence="1">
    <location>
        <begin position="74"/>
        <end position="97"/>
    </location>
</feature>
<organism evidence="2 3">
    <name type="scientific">Rotaria magnacalcarata</name>
    <dbReference type="NCBI Taxonomy" id="392030"/>
    <lineage>
        <taxon>Eukaryota</taxon>
        <taxon>Metazoa</taxon>
        <taxon>Spiralia</taxon>
        <taxon>Gnathifera</taxon>
        <taxon>Rotifera</taxon>
        <taxon>Eurotatoria</taxon>
        <taxon>Bdelloidea</taxon>
        <taxon>Philodinida</taxon>
        <taxon>Philodinidae</taxon>
        <taxon>Rotaria</taxon>
    </lineage>
</organism>
<proteinExistence type="predicted"/>
<accession>A0A820SKL6</accession>
<feature type="non-terminal residue" evidence="2">
    <location>
        <position position="1"/>
    </location>
</feature>
<evidence type="ECO:0000313" key="2">
    <source>
        <dbReference type="EMBL" id="CAF4454376.1"/>
    </source>
</evidence>
<gene>
    <name evidence="2" type="ORF">OVN521_LOCUS38061</name>
</gene>
<name>A0A820SKL6_9BILA</name>
<evidence type="ECO:0000256" key="1">
    <source>
        <dbReference type="SAM" id="MobiDB-lite"/>
    </source>
</evidence>
<dbReference type="EMBL" id="CAJOBG010046743">
    <property type="protein sequence ID" value="CAF4454376.1"/>
    <property type="molecule type" value="Genomic_DNA"/>
</dbReference>
<dbReference type="Proteomes" id="UP000663866">
    <property type="component" value="Unassembled WGS sequence"/>
</dbReference>
<protein>
    <submittedName>
        <fullName evidence="2">Uncharacterized protein</fullName>
    </submittedName>
</protein>
<feature type="region of interest" description="Disordered" evidence="1">
    <location>
        <begin position="1"/>
        <end position="55"/>
    </location>
</feature>
<comment type="caution">
    <text evidence="2">The sequence shown here is derived from an EMBL/GenBank/DDBJ whole genome shotgun (WGS) entry which is preliminary data.</text>
</comment>
<dbReference type="AlphaFoldDB" id="A0A820SKL6"/>
<reference evidence="2" key="1">
    <citation type="submission" date="2021-02" db="EMBL/GenBank/DDBJ databases">
        <authorList>
            <person name="Nowell W R."/>
        </authorList>
    </citation>
    <scope>NUCLEOTIDE SEQUENCE</scope>
</reference>